<feature type="domain" description="GerMN" evidence="8">
    <location>
        <begin position="205"/>
        <end position="288"/>
    </location>
</feature>
<dbReference type="HAMAP" id="MF_01373">
    <property type="entry name" value="LpqB_lipoprot"/>
    <property type="match status" value="1"/>
</dbReference>
<comment type="similarity">
    <text evidence="6">Belongs to the LpqB lipoprotein family.</text>
</comment>
<dbReference type="Pfam" id="PF10647">
    <property type="entry name" value="Gmad1"/>
    <property type="match status" value="1"/>
</dbReference>
<dbReference type="Pfam" id="PF10646">
    <property type="entry name" value="Germane"/>
    <property type="match status" value="1"/>
</dbReference>
<dbReference type="InterPro" id="IPR018910">
    <property type="entry name" value="LpqB_C"/>
</dbReference>
<dbReference type="Proteomes" id="UP000315353">
    <property type="component" value="Unassembled WGS sequence"/>
</dbReference>
<evidence type="ECO:0000259" key="8">
    <source>
        <dbReference type="SMART" id="SM00909"/>
    </source>
</evidence>
<dbReference type="InterPro" id="IPR023959">
    <property type="entry name" value="LpqB"/>
</dbReference>
<dbReference type="GO" id="GO:0005886">
    <property type="term" value="C:plasma membrane"/>
    <property type="evidence" value="ECO:0007669"/>
    <property type="project" value="UniProtKB-SubCell"/>
</dbReference>
<evidence type="ECO:0000256" key="6">
    <source>
        <dbReference type="HAMAP-Rule" id="MF_01373"/>
    </source>
</evidence>
<keyword evidence="4 6" id="KW-0564">Palmitate</keyword>
<dbReference type="InterPro" id="IPR059026">
    <property type="entry name" value="LpqB_N"/>
</dbReference>
<evidence type="ECO:0000256" key="2">
    <source>
        <dbReference type="ARBA" id="ARBA00022729"/>
    </source>
</evidence>
<proteinExistence type="inferred from homology"/>
<evidence type="ECO:0000256" key="4">
    <source>
        <dbReference type="ARBA" id="ARBA00023139"/>
    </source>
</evidence>
<evidence type="ECO:0000313" key="10">
    <source>
        <dbReference type="Proteomes" id="UP000315353"/>
    </source>
</evidence>
<dbReference type="SMART" id="SM00909">
    <property type="entry name" value="Germane"/>
    <property type="match status" value="1"/>
</dbReference>
<keyword evidence="3 6" id="KW-0472">Membrane</keyword>
<dbReference type="PROSITE" id="PS51257">
    <property type="entry name" value="PROKAR_LIPOPROTEIN"/>
    <property type="match status" value="1"/>
</dbReference>
<reference evidence="9 10" key="1">
    <citation type="submission" date="2019-06" db="EMBL/GenBank/DDBJ databases">
        <title>Whole genome shotgun sequence of Corynebacterium flavescens NBRC 14136.</title>
        <authorList>
            <person name="Hosoyama A."/>
            <person name="Uohara A."/>
            <person name="Ohji S."/>
            <person name="Ichikawa N."/>
        </authorList>
    </citation>
    <scope>NUCLEOTIDE SEQUENCE [LARGE SCALE GENOMIC DNA]</scope>
    <source>
        <strain evidence="9 10">NBRC 14136</strain>
    </source>
</reference>
<comment type="caution">
    <text evidence="9">The sequence shown here is derived from an EMBL/GenBank/DDBJ whole genome shotgun (WGS) entry which is preliminary data.</text>
</comment>
<keyword evidence="2 6" id="KW-0732">Signal</keyword>
<dbReference type="AlphaFoldDB" id="A0AB73B9H0"/>
<evidence type="ECO:0000313" key="9">
    <source>
        <dbReference type="EMBL" id="GEB98157.1"/>
    </source>
</evidence>
<feature type="signal peptide" evidence="7">
    <location>
        <begin position="1"/>
        <end position="25"/>
    </location>
</feature>
<dbReference type="Pfam" id="PF25976">
    <property type="entry name" value="LpqB_N"/>
    <property type="match status" value="1"/>
</dbReference>
<gene>
    <name evidence="6 9" type="primary">lpqB</name>
    <name evidence="9" type="ORF">CFL01nite_16520</name>
</gene>
<keyword evidence="1 6" id="KW-1003">Cell membrane</keyword>
<dbReference type="EMBL" id="BJNB01000025">
    <property type="protein sequence ID" value="GEB98157.1"/>
    <property type="molecule type" value="Genomic_DNA"/>
</dbReference>
<evidence type="ECO:0000256" key="3">
    <source>
        <dbReference type="ARBA" id="ARBA00023136"/>
    </source>
</evidence>
<accession>A0AB73B9H0</accession>
<dbReference type="SUPFAM" id="SSF63829">
    <property type="entry name" value="Calcium-dependent phosphotriesterase"/>
    <property type="match status" value="1"/>
</dbReference>
<organism evidence="9 10">
    <name type="scientific">Corynebacterium flavescens</name>
    <dbReference type="NCBI Taxonomy" id="28028"/>
    <lineage>
        <taxon>Bacteria</taxon>
        <taxon>Bacillati</taxon>
        <taxon>Actinomycetota</taxon>
        <taxon>Actinomycetes</taxon>
        <taxon>Mycobacteriales</taxon>
        <taxon>Corynebacteriaceae</taxon>
        <taxon>Corynebacterium</taxon>
    </lineage>
</organism>
<evidence type="ECO:0000256" key="1">
    <source>
        <dbReference type="ARBA" id="ARBA00022475"/>
    </source>
</evidence>
<sequence>MKPAMRSFRKAAALGSALALFGCVACSTLPHNTDPQVIGSFEAHSGDESPFLGPKAGQEPDLLLRDFFTATAIPSGDYEAARSFMDPAISESWDPTESILVVDSIDLNTVHVDAGQIEYSVRGNIIGSLNSGGAYSPENAGYEARMTLQQISGEWRITDLPSGAVIERNELRNRYQPQSLYFYEQSRKALISDRRWLYSGQDPMDTELVTLLIEGPNADLKPATSSLLPETATFLGVEDGEYRFSGMTAMSQEDKTKFAAQLVWTLNNAGMGQEFRATADGSPLVEGLDIMSTDEFAEFNPQESPTSVSSLFVLYEGSLWSVKATAVQPVSGSAGTVGDIQSADVSAGGIVAAVRKKSPDEFEFAMGETTGELGTALSAKTLARPTFELNGQAAWTVEDGERIVRVVRSSATGQITDAAVDSSEVDGINGEISVIRLSNTGARIAMIIGGYVYTGVVTRATNGKHRIVNVHEVAPELNGSALSLDWQSDGSLLVGTSSRNSPVWRIEQDGSASSTMPSGNISAPVVAVAASPSTLYVTDSHAMLEMPAVGSDSSYWREVPGLQGKRSSPIIAN</sequence>
<dbReference type="InterPro" id="IPR019606">
    <property type="entry name" value="GerMN"/>
</dbReference>
<comment type="subcellular location">
    <subcellularLocation>
        <location evidence="6">Cell membrane</location>
        <topology evidence="6">Lipid-anchor</topology>
    </subcellularLocation>
</comment>
<dbReference type="NCBIfam" id="NF010141">
    <property type="entry name" value="PRK13616.1"/>
    <property type="match status" value="1"/>
</dbReference>
<evidence type="ECO:0000256" key="5">
    <source>
        <dbReference type="ARBA" id="ARBA00023288"/>
    </source>
</evidence>
<name>A0AB73B9H0_CORFL</name>
<keyword evidence="5 6" id="KW-0449">Lipoprotein</keyword>
<protein>
    <recommendedName>
        <fullName evidence="6">Lipoprotein LpqB</fullName>
    </recommendedName>
</protein>
<feature type="chain" id="PRO_5044493528" description="Lipoprotein LpqB" evidence="7">
    <location>
        <begin position="26"/>
        <end position="573"/>
    </location>
</feature>
<evidence type="ECO:0000256" key="7">
    <source>
        <dbReference type="SAM" id="SignalP"/>
    </source>
</evidence>